<dbReference type="AlphaFoldDB" id="A0A1E7K3M0"/>
<accession>A0A1E7K3M0</accession>
<dbReference type="PATRIC" id="fig|943816.4.peg.1953"/>
<keyword evidence="2" id="KW-0723">Serine/threonine-protein kinase</keyword>
<evidence type="ECO:0000313" key="3">
    <source>
        <dbReference type="Proteomes" id="UP000175829"/>
    </source>
</evidence>
<dbReference type="InterPro" id="IPR023346">
    <property type="entry name" value="Lysozyme-like_dom_sf"/>
</dbReference>
<sequence length="211" mass="22346">MPRGARGPGGPGTGRPRRRLALLAAAVAAVPLAAGAFALLRTGEDPAAADGGPPSARVSGAVPADSDVPRALRPVLTRAALQCSEDEVTPAFLAAMLKAESGFDADARRPGTDEYGIAMWTPSVFKGWARDGDHDGDKSSMSPPDAISAMSDYVCWLDRQYKKNGMQRELPALMAAGYRTSSRTVVEAGGVPARVRPHVERVQRYLAEYTR</sequence>
<dbReference type="EMBL" id="LJGV01000022">
    <property type="protein sequence ID" value="OEU98517.1"/>
    <property type="molecule type" value="Genomic_DNA"/>
</dbReference>
<evidence type="ECO:0000313" key="2">
    <source>
        <dbReference type="EMBL" id="OEU98517.1"/>
    </source>
</evidence>
<dbReference type="InterPro" id="IPR008258">
    <property type="entry name" value="Transglycosylase_SLT_dom_1"/>
</dbReference>
<keyword evidence="2" id="KW-0418">Kinase</keyword>
<dbReference type="Pfam" id="PF01464">
    <property type="entry name" value="SLT"/>
    <property type="match status" value="1"/>
</dbReference>
<dbReference type="RefSeq" id="WP_069991661.1">
    <property type="nucleotide sequence ID" value="NZ_LJGV01000022.1"/>
</dbReference>
<dbReference type="SUPFAM" id="SSF53955">
    <property type="entry name" value="Lysozyme-like"/>
    <property type="match status" value="1"/>
</dbReference>
<organism evidence="2 3">
    <name type="scientific">Streptomyces qinglanensis</name>
    <dbReference type="NCBI Taxonomy" id="943816"/>
    <lineage>
        <taxon>Bacteria</taxon>
        <taxon>Bacillati</taxon>
        <taxon>Actinomycetota</taxon>
        <taxon>Actinomycetes</taxon>
        <taxon>Kitasatosporales</taxon>
        <taxon>Streptomycetaceae</taxon>
        <taxon>Streptomyces</taxon>
    </lineage>
</organism>
<dbReference type="Gene3D" id="1.10.530.10">
    <property type="match status" value="1"/>
</dbReference>
<reference evidence="2 3" key="1">
    <citation type="journal article" date="2016" name="Front. Microbiol.">
        <title>Comparative Genomics Analysis of Streptomyces Species Reveals Their Adaptation to the Marine Environment and Their Diversity at the Genomic Level.</title>
        <authorList>
            <person name="Tian X."/>
            <person name="Zhang Z."/>
            <person name="Yang T."/>
            <person name="Chen M."/>
            <person name="Li J."/>
            <person name="Chen F."/>
            <person name="Yang J."/>
            <person name="Li W."/>
            <person name="Zhang B."/>
            <person name="Zhang Z."/>
            <person name="Wu J."/>
            <person name="Zhang C."/>
            <person name="Long L."/>
            <person name="Xiao J."/>
        </authorList>
    </citation>
    <scope>NUCLEOTIDE SEQUENCE [LARGE SCALE GENOMIC DNA]</scope>
    <source>
        <strain evidence="2 3">SCSIO M10379</strain>
    </source>
</reference>
<dbReference type="GO" id="GO:0004674">
    <property type="term" value="F:protein serine/threonine kinase activity"/>
    <property type="evidence" value="ECO:0007669"/>
    <property type="project" value="UniProtKB-KW"/>
</dbReference>
<gene>
    <name evidence="2" type="ORF">AN217_12620</name>
</gene>
<protein>
    <submittedName>
        <fullName evidence="2">Serine/threonine protein kinase</fullName>
    </submittedName>
</protein>
<proteinExistence type="predicted"/>
<dbReference type="Proteomes" id="UP000175829">
    <property type="component" value="Unassembled WGS sequence"/>
</dbReference>
<keyword evidence="2" id="KW-0808">Transferase</keyword>
<comment type="caution">
    <text evidence="2">The sequence shown here is derived from an EMBL/GenBank/DDBJ whole genome shotgun (WGS) entry which is preliminary data.</text>
</comment>
<name>A0A1E7K3M0_9ACTN</name>
<evidence type="ECO:0000259" key="1">
    <source>
        <dbReference type="Pfam" id="PF01464"/>
    </source>
</evidence>
<feature type="domain" description="Transglycosylase SLT" evidence="1">
    <location>
        <begin position="85"/>
        <end position="168"/>
    </location>
</feature>